<dbReference type="Proteomes" id="UP000019277">
    <property type="component" value="Unassembled WGS sequence"/>
</dbReference>
<evidence type="ECO:0000313" key="3">
    <source>
        <dbReference type="Proteomes" id="UP000019277"/>
    </source>
</evidence>
<organism evidence="2 3">
    <name type="scientific">Actinokineospora spheciospongiae</name>
    <dbReference type="NCBI Taxonomy" id="909613"/>
    <lineage>
        <taxon>Bacteria</taxon>
        <taxon>Bacillati</taxon>
        <taxon>Actinomycetota</taxon>
        <taxon>Actinomycetes</taxon>
        <taxon>Pseudonocardiales</taxon>
        <taxon>Pseudonocardiaceae</taxon>
        <taxon>Actinokineospora</taxon>
    </lineage>
</organism>
<accession>W7ISF6</accession>
<feature type="region of interest" description="Disordered" evidence="1">
    <location>
        <begin position="1"/>
        <end position="47"/>
    </location>
</feature>
<evidence type="ECO:0000313" key="2">
    <source>
        <dbReference type="EMBL" id="EWC59652.1"/>
    </source>
</evidence>
<feature type="compositionally biased region" description="Polar residues" evidence="1">
    <location>
        <begin position="7"/>
        <end position="18"/>
    </location>
</feature>
<dbReference type="EMBL" id="AYXG01000192">
    <property type="protein sequence ID" value="EWC59652.1"/>
    <property type="molecule type" value="Genomic_DNA"/>
</dbReference>
<name>W7ISF6_9PSEU</name>
<proteinExistence type="predicted"/>
<keyword evidence="3" id="KW-1185">Reference proteome</keyword>
<comment type="caution">
    <text evidence="2">The sequence shown here is derived from an EMBL/GenBank/DDBJ whole genome shotgun (WGS) entry which is preliminary data.</text>
</comment>
<dbReference type="OrthoDB" id="2751008at2"/>
<reference evidence="2 3" key="1">
    <citation type="journal article" date="2014" name="Genome Announc.">
        <title>Draft Genome Sequence of the Antitrypanosomally Active Sponge-Associated Bacterium Actinokineospora sp. Strain EG49.</title>
        <authorList>
            <person name="Harjes J."/>
            <person name="Ryu T."/>
            <person name="Abdelmohsen U.R."/>
            <person name="Moitinho-Silva L."/>
            <person name="Horn H."/>
            <person name="Ravasi T."/>
            <person name="Hentschel U."/>
        </authorList>
    </citation>
    <scope>NUCLEOTIDE SEQUENCE [LARGE SCALE GENOMIC DNA]</scope>
    <source>
        <strain evidence="2 3">EG49</strain>
    </source>
</reference>
<dbReference type="AlphaFoldDB" id="W7ISF6"/>
<sequence length="87" mass="9369">MHENPAASGSVTSGSQCAQVRAEHVRTPGTVEAYDWPSTTPENGWDDEPCVRGHTPFKLNSSVGGSLGNLVRSNRLIDFDPCWVEVG</sequence>
<evidence type="ECO:0000256" key="1">
    <source>
        <dbReference type="SAM" id="MobiDB-lite"/>
    </source>
</evidence>
<gene>
    <name evidence="2" type="ORF">UO65_5066</name>
</gene>
<dbReference type="RefSeq" id="WP_035286860.1">
    <property type="nucleotide sequence ID" value="NZ_AYXG01000192.1"/>
</dbReference>
<protein>
    <submittedName>
        <fullName evidence="2">Uncharacterized protein</fullName>
    </submittedName>
</protein>